<proteinExistence type="predicted"/>
<protein>
    <submittedName>
        <fullName evidence="1">Uncharacterized protein</fullName>
    </submittedName>
</protein>
<comment type="caution">
    <text evidence="1">The sequence shown here is derived from an EMBL/GenBank/DDBJ whole genome shotgun (WGS) entry which is preliminary data.</text>
</comment>
<gene>
    <name evidence="1" type="ORF">EVA_13000</name>
</gene>
<dbReference type="EMBL" id="AMCI01004054">
    <property type="protein sequence ID" value="EJW98892.1"/>
    <property type="molecule type" value="Genomic_DNA"/>
</dbReference>
<evidence type="ECO:0000313" key="1">
    <source>
        <dbReference type="EMBL" id="EJW98892.1"/>
    </source>
</evidence>
<name>J9GAT6_9ZZZZ</name>
<dbReference type="AlphaFoldDB" id="J9GAT6"/>
<sequence length="38" mass="4219">MLSPLVKVLNSVKWLLLKLQMPTPCTTPALLKNLTSIL</sequence>
<reference evidence="1" key="1">
    <citation type="journal article" date="2012" name="PLoS ONE">
        <title>Gene sets for utilization of primary and secondary nutrition supplies in the distal gut of endangered iberian lynx.</title>
        <authorList>
            <person name="Alcaide M."/>
            <person name="Messina E."/>
            <person name="Richter M."/>
            <person name="Bargiela R."/>
            <person name="Peplies J."/>
            <person name="Huws S.A."/>
            <person name="Newbold C.J."/>
            <person name="Golyshin P.N."/>
            <person name="Simon M.A."/>
            <person name="Lopez G."/>
            <person name="Yakimov M.M."/>
            <person name="Ferrer M."/>
        </authorList>
    </citation>
    <scope>NUCLEOTIDE SEQUENCE</scope>
</reference>
<accession>J9GAT6</accession>
<organism evidence="1">
    <name type="scientific">gut metagenome</name>
    <dbReference type="NCBI Taxonomy" id="749906"/>
    <lineage>
        <taxon>unclassified sequences</taxon>
        <taxon>metagenomes</taxon>
        <taxon>organismal metagenomes</taxon>
    </lineage>
</organism>